<feature type="transmembrane region" description="Helical" evidence="1">
    <location>
        <begin position="222"/>
        <end position="242"/>
    </location>
</feature>
<proteinExistence type="predicted"/>
<dbReference type="InterPro" id="IPR002656">
    <property type="entry name" value="Acyl_transf_3_dom"/>
</dbReference>
<dbReference type="Pfam" id="PF01757">
    <property type="entry name" value="Acyl_transf_3"/>
    <property type="match status" value="1"/>
</dbReference>
<keyword evidence="4" id="KW-1185">Reference proteome</keyword>
<keyword evidence="1" id="KW-0472">Membrane</keyword>
<sequence>MITIQILRGVAAVLVVLYHVAKKGVVAGDYPFNLFEFGQFGVEIFFIISGFIMSFVTAGKELHLPSFMVRRLVRILPMYWLFSTIALCAFLVVPKLAFTHTDLPPGLVSSYLLIPDPHHSLLLMVGWTLSYEVLFYIVFALTAGMRGRPVAAMLGLLWGLSFVVPQNFYLQFIFNDFWAEFLVGTLLFKIMDKKAALFSVGIGALIVFVAFDYHGLPERRSVYFGLPAVAVFSIALGLESSIRKLRSAIIIPGLKFLGDASYSIYLSHFFSLNLAYLLIYKILKLNGGWTMAMYFVLAVVVSMVAGSLIHVLIEKRILYALKNVNGRSVKRDVASQVDNDAV</sequence>
<feature type="transmembrane region" description="Helical" evidence="1">
    <location>
        <begin position="195"/>
        <end position="216"/>
    </location>
</feature>
<feature type="transmembrane region" description="Helical" evidence="1">
    <location>
        <begin position="118"/>
        <end position="141"/>
    </location>
</feature>
<keyword evidence="1" id="KW-1133">Transmembrane helix</keyword>
<reference evidence="3 4" key="1">
    <citation type="submission" date="2020-10" db="EMBL/GenBank/DDBJ databases">
        <authorList>
            <person name="Peeters C."/>
        </authorList>
    </citation>
    <scope>NUCLEOTIDE SEQUENCE [LARGE SCALE GENOMIC DNA]</scope>
    <source>
        <strain evidence="3 4">LMG 28140</strain>
    </source>
</reference>
<gene>
    <name evidence="3" type="ORF">LMG28140_01581</name>
</gene>
<evidence type="ECO:0000313" key="3">
    <source>
        <dbReference type="EMBL" id="CAD6524224.1"/>
    </source>
</evidence>
<evidence type="ECO:0000259" key="2">
    <source>
        <dbReference type="Pfam" id="PF01757"/>
    </source>
</evidence>
<keyword evidence="1" id="KW-0812">Transmembrane</keyword>
<protein>
    <recommendedName>
        <fullName evidence="2">Acyltransferase 3 domain-containing protein</fullName>
    </recommendedName>
</protein>
<feature type="transmembrane region" description="Helical" evidence="1">
    <location>
        <begin position="37"/>
        <end position="58"/>
    </location>
</feature>
<comment type="caution">
    <text evidence="3">The sequence shown here is derived from an EMBL/GenBank/DDBJ whole genome shotgun (WGS) entry which is preliminary data.</text>
</comment>
<dbReference type="InterPro" id="IPR050879">
    <property type="entry name" value="Acyltransferase_3"/>
</dbReference>
<evidence type="ECO:0000256" key="1">
    <source>
        <dbReference type="SAM" id="Phobius"/>
    </source>
</evidence>
<evidence type="ECO:0000313" key="4">
    <source>
        <dbReference type="Proteomes" id="UP000598032"/>
    </source>
</evidence>
<feature type="domain" description="Acyltransferase 3" evidence="2">
    <location>
        <begin position="4"/>
        <end position="309"/>
    </location>
</feature>
<feature type="transmembrane region" description="Helical" evidence="1">
    <location>
        <begin position="262"/>
        <end position="280"/>
    </location>
</feature>
<dbReference type="Proteomes" id="UP000598032">
    <property type="component" value="Unassembled WGS sequence"/>
</dbReference>
<feature type="transmembrane region" description="Helical" evidence="1">
    <location>
        <begin position="148"/>
        <end position="164"/>
    </location>
</feature>
<accession>A0ABM8NGH4</accession>
<dbReference type="RefSeq" id="WP_201641719.1">
    <property type="nucleotide sequence ID" value="NZ_CAJHCP010000003.1"/>
</dbReference>
<dbReference type="PANTHER" id="PTHR23028">
    <property type="entry name" value="ACETYLTRANSFERASE"/>
    <property type="match status" value="1"/>
</dbReference>
<feature type="transmembrane region" description="Helical" evidence="1">
    <location>
        <begin position="292"/>
        <end position="313"/>
    </location>
</feature>
<feature type="transmembrane region" description="Helical" evidence="1">
    <location>
        <begin position="79"/>
        <end position="98"/>
    </location>
</feature>
<organism evidence="3 4">
    <name type="scientific">Paraburkholderia metrosideri</name>
    <dbReference type="NCBI Taxonomy" id="580937"/>
    <lineage>
        <taxon>Bacteria</taxon>
        <taxon>Pseudomonadati</taxon>
        <taxon>Pseudomonadota</taxon>
        <taxon>Betaproteobacteria</taxon>
        <taxon>Burkholderiales</taxon>
        <taxon>Burkholderiaceae</taxon>
        <taxon>Paraburkholderia</taxon>
    </lineage>
</organism>
<dbReference type="PANTHER" id="PTHR23028:SF131">
    <property type="entry name" value="BLR2367 PROTEIN"/>
    <property type="match status" value="1"/>
</dbReference>
<dbReference type="EMBL" id="CAJHCP010000003">
    <property type="protein sequence ID" value="CAD6524224.1"/>
    <property type="molecule type" value="Genomic_DNA"/>
</dbReference>
<name>A0ABM8NGH4_9BURK</name>